<evidence type="ECO:0000313" key="3">
    <source>
        <dbReference type="Proteomes" id="UP000001568"/>
    </source>
</evidence>
<proteinExistence type="predicted"/>
<feature type="region of interest" description="Disordered" evidence="1">
    <location>
        <begin position="136"/>
        <end position="170"/>
    </location>
</feature>
<dbReference type="Gene3D" id="3.40.50.300">
    <property type="entry name" value="P-loop containing nucleotide triphosphate hydrolases"/>
    <property type="match status" value="1"/>
</dbReference>
<keyword evidence="3" id="KW-1185">Reference proteome</keyword>
<dbReference type="GO" id="GO:0050659">
    <property type="term" value="F:N-acetylgalactosamine 4-sulfate 6-O-sulfotransferase activity"/>
    <property type="evidence" value="ECO:0007669"/>
    <property type="project" value="TreeGrafter"/>
</dbReference>
<dbReference type="OMA" id="GLFLEIW"/>
<dbReference type="AlphaFoldDB" id="A4S6Z1"/>
<dbReference type="EMBL" id="CP000594">
    <property type="protein sequence ID" value="ABO99473.1"/>
    <property type="molecule type" value="Genomic_DNA"/>
</dbReference>
<dbReference type="Proteomes" id="UP000001568">
    <property type="component" value="Chromosome 14"/>
</dbReference>
<protein>
    <recommendedName>
        <fullName evidence="4">Sulfotransferase</fullName>
    </recommendedName>
</protein>
<dbReference type="eggNOG" id="ENOG502S662">
    <property type="taxonomic scope" value="Eukaryota"/>
</dbReference>
<accession>A4S6Z1</accession>
<evidence type="ECO:0008006" key="4">
    <source>
        <dbReference type="Google" id="ProtNLM"/>
    </source>
</evidence>
<dbReference type="InterPro" id="IPR027417">
    <property type="entry name" value="P-loop_NTPase"/>
</dbReference>
<sequence length="398" mass="44815">MEEDLDFIGRAGVPDAGRKNPCWTTGDSTPPMCLPYFYILGAWQSGTEELGSRLLAGAPTVGVVRAPHFWNEHTKTLENYANTFASVATMERNVVAGDASPGYLATSWSESIRFHRAYLDHMRDCWAECQTKSSKFEDDESAKDTADEDAARRGTSRASPRRRCIDGVEGDPKAPGCVGEANAKDPYDESGGHGLSLPHLMSTVYGSSPPRFVVIVREPGARLHSAFWHYEHYKKQYGANEDGFAAYAEQMMTMFQKCLDRGNPLRGCANRFETYSPEFEAVFYHADALIKSMYDVFLETWLDVFPRESFLVVKGEDLWSDDVNTSTAAMRRVLKHLDLDASDETARRLATMNATSNDWRFARDDPERVMRDDIRTKLDAFFAPRLQRLATLVGEDLY</sequence>
<dbReference type="GeneID" id="5005548"/>
<dbReference type="OrthoDB" id="526228at2759"/>
<dbReference type="KEGG" id="olu:OSTLU_27293"/>
<dbReference type="Gramene" id="ABO99473">
    <property type="protein sequence ID" value="ABO99473"/>
    <property type="gene ID" value="OSTLU_27293"/>
</dbReference>
<dbReference type="HOGENOM" id="CLU_746855_0_0_1"/>
<dbReference type="PANTHER" id="PTHR15723">
    <property type="entry name" value="CARBOHYDRATE SULFOTRANSFERASE 15"/>
    <property type="match status" value="1"/>
</dbReference>
<feature type="compositionally biased region" description="Basic and acidic residues" evidence="1">
    <location>
        <begin position="142"/>
        <end position="152"/>
    </location>
</feature>
<dbReference type="SUPFAM" id="SSF52540">
    <property type="entry name" value="P-loop containing nucleoside triphosphate hydrolases"/>
    <property type="match status" value="2"/>
</dbReference>
<name>A4S6Z1_OSTLU</name>
<reference evidence="2 3" key="1">
    <citation type="journal article" date="2007" name="Proc. Natl. Acad. Sci. U.S.A.">
        <title>The tiny eukaryote Ostreococcus provides genomic insights into the paradox of plankton speciation.</title>
        <authorList>
            <person name="Palenik B."/>
            <person name="Grimwood J."/>
            <person name="Aerts A."/>
            <person name="Rouze P."/>
            <person name="Salamov A."/>
            <person name="Putnam N."/>
            <person name="Dupont C."/>
            <person name="Jorgensen R."/>
            <person name="Derelle E."/>
            <person name="Rombauts S."/>
            <person name="Zhou K."/>
            <person name="Otillar R."/>
            <person name="Merchant S.S."/>
            <person name="Podell S."/>
            <person name="Gaasterland T."/>
            <person name="Napoli C."/>
            <person name="Gendler K."/>
            <person name="Manuell A."/>
            <person name="Tai V."/>
            <person name="Vallon O."/>
            <person name="Piganeau G."/>
            <person name="Jancek S."/>
            <person name="Heijde M."/>
            <person name="Jabbari K."/>
            <person name="Bowler C."/>
            <person name="Lohr M."/>
            <person name="Robbens S."/>
            <person name="Werner G."/>
            <person name="Dubchak I."/>
            <person name="Pazour G.J."/>
            <person name="Ren Q."/>
            <person name="Paulsen I."/>
            <person name="Delwiche C."/>
            <person name="Schmutz J."/>
            <person name="Rokhsar D."/>
            <person name="Van de Peer Y."/>
            <person name="Moreau H."/>
            <person name="Grigoriev I.V."/>
        </authorList>
    </citation>
    <scope>NUCLEOTIDE SEQUENCE [LARGE SCALE GENOMIC DNA]</scope>
    <source>
        <strain evidence="2 3">CCE9901</strain>
    </source>
</reference>
<dbReference type="PANTHER" id="PTHR15723:SF0">
    <property type="entry name" value="CARBOHYDRATE SULFOTRANSFERASE 15"/>
    <property type="match status" value="1"/>
</dbReference>
<evidence type="ECO:0000313" key="2">
    <source>
        <dbReference type="EMBL" id="ABO99473.1"/>
    </source>
</evidence>
<dbReference type="RefSeq" id="XP_001421180.1">
    <property type="nucleotide sequence ID" value="XM_001421143.1"/>
</dbReference>
<organism evidence="2 3">
    <name type="scientific">Ostreococcus lucimarinus (strain CCE9901)</name>
    <dbReference type="NCBI Taxonomy" id="436017"/>
    <lineage>
        <taxon>Eukaryota</taxon>
        <taxon>Viridiplantae</taxon>
        <taxon>Chlorophyta</taxon>
        <taxon>Mamiellophyceae</taxon>
        <taxon>Mamiellales</taxon>
        <taxon>Bathycoccaceae</taxon>
        <taxon>Ostreococcus</taxon>
    </lineage>
</organism>
<dbReference type="GO" id="GO:0019319">
    <property type="term" value="P:hexose biosynthetic process"/>
    <property type="evidence" value="ECO:0007669"/>
    <property type="project" value="TreeGrafter"/>
</dbReference>
<dbReference type="InterPro" id="IPR052654">
    <property type="entry name" value="CS_Sulfotransferase"/>
</dbReference>
<evidence type="ECO:0000256" key="1">
    <source>
        <dbReference type="SAM" id="MobiDB-lite"/>
    </source>
</evidence>
<gene>
    <name evidence="2" type="ORF">OSTLU_27293</name>
</gene>